<evidence type="ECO:0000313" key="2">
    <source>
        <dbReference type="Proteomes" id="UP000321504"/>
    </source>
</evidence>
<dbReference type="Proteomes" id="UP000321504">
    <property type="component" value="Unassembled WGS sequence"/>
</dbReference>
<protein>
    <submittedName>
        <fullName evidence="1">DUF3265 domain-containing protein</fullName>
    </submittedName>
</protein>
<comment type="caution">
    <text evidence="1">The sequence shown here is derived from an EMBL/GenBank/DDBJ whole genome shotgun (WGS) entry which is preliminary data.</text>
</comment>
<dbReference type="EMBL" id="VRMQ01000011">
    <property type="protein sequence ID" value="TXN13656.1"/>
    <property type="molecule type" value="Genomic_DNA"/>
</dbReference>
<gene>
    <name evidence="1" type="ORF">FVP01_23175</name>
</gene>
<accession>A0AA46L118</accession>
<sequence>MTNNLRVIQHAWHFCHALVFGVEVLCGGLVNACFTP</sequence>
<proteinExistence type="predicted"/>
<organism evidence="1 2">
    <name type="scientific">Vibrio parahaemolyticus</name>
    <dbReference type="NCBI Taxonomy" id="670"/>
    <lineage>
        <taxon>Bacteria</taxon>
        <taxon>Pseudomonadati</taxon>
        <taxon>Pseudomonadota</taxon>
        <taxon>Gammaproteobacteria</taxon>
        <taxon>Vibrionales</taxon>
        <taxon>Vibrionaceae</taxon>
        <taxon>Vibrio</taxon>
    </lineage>
</organism>
<reference evidence="1 2" key="1">
    <citation type="submission" date="2019-08" db="EMBL/GenBank/DDBJ databases">
        <title>Emerging of two pre-pandemic pathogenic O4:KUT lineages of Vibrio parahaemolyticus in coastal eastern China.</title>
        <authorList>
            <person name="Yu H."/>
        </authorList>
    </citation>
    <scope>NUCLEOTIDE SEQUENCE [LARGE SCALE GENOMIC DNA]</scope>
    <source>
        <strain evidence="1 2">HZ17-383</strain>
    </source>
</reference>
<evidence type="ECO:0000313" key="1">
    <source>
        <dbReference type="EMBL" id="TXN13656.1"/>
    </source>
</evidence>
<name>A0AA46L118_VIBPH</name>
<dbReference type="AlphaFoldDB" id="A0AA46L118"/>
<dbReference type="AntiFam" id="ANF00277">
    <property type="entry name" value="Spurious ORF (formerly Pfam entry PF11665)"/>
</dbReference>